<dbReference type="SUPFAM" id="SSF55166">
    <property type="entry name" value="Hedgehog/DD-peptidase"/>
    <property type="match status" value="1"/>
</dbReference>
<dbReference type="AlphaFoldDB" id="A0A1H6R883"/>
<name>A0A1H6R883_9FIRM</name>
<dbReference type="InterPro" id="IPR058193">
    <property type="entry name" value="VanY/YodJ_core_dom"/>
</dbReference>
<evidence type="ECO:0000259" key="3">
    <source>
        <dbReference type="Pfam" id="PF02557"/>
    </source>
</evidence>
<dbReference type="InterPro" id="IPR052179">
    <property type="entry name" value="DD-CPase-like"/>
</dbReference>
<dbReference type="Pfam" id="PF02557">
    <property type="entry name" value="VanY"/>
    <property type="match status" value="1"/>
</dbReference>
<evidence type="ECO:0000256" key="1">
    <source>
        <dbReference type="SAM" id="MobiDB-lite"/>
    </source>
</evidence>
<dbReference type="InterPro" id="IPR009045">
    <property type="entry name" value="Zn_M74/Hedgehog-like"/>
</dbReference>
<keyword evidence="4" id="KW-0378">Hydrolase</keyword>
<dbReference type="Gene3D" id="3.30.1380.10">
    <property type="match status" value="1"/>
</dbReference>
<dbReference type="GO" id="GO:0004180">
    <property type="term" value="F:carboxypeptidase activity"/>
    <property type="evidence" value="ECO:0007669"/>
    <property type="project" value="UniProtKB-KW"/>
</dbReference>
<organism evidence="4 5">
    <name type="scientific">Sharpea azabuensis</name>
    <dbReference type="NCBI Taxonomy" id="322505"/>
    <lineage>
        <taxon>Bacteria</taxon>
        <taxon>Bacillati</taxon>
        <taxon>Bacillota</taxon>
        <taxon>Erysipelotrichia</taxon>
        <taxon>Erysipelotrichales</taxon>
        <taxon>Coprobacillaceae</taxon>
        <taxon>Sharpea</taxon>
    </lineage>
</organism>
<feature type="transmembrane region" description="Helical" evidence="2">
    <location>
        <begin position="30"/>
        <end position="49"/>
    </location>
</feature>
<reference evidence="5" key="1">
    <citation type="submission" date="2016-10" db="EMBL/GenBank/DDBJ databases">
        <authorList>
            <person name="Varghese N."/>
        </authorList>
    </citation>
    <scope>NUCLEOTIDE SEQUENCE [LARGE SCALE GENOMIC DNA]</scope>
    <source>
        <strain evidence="5">DSM 20406</strain>
    </source>
</reference>
<keyword evidence="2" id="KW-1133">Transmembrane helix</keyword>
<dbReference type="EMBL" id="FNYK01000007">
    <property type="protein sequence ID" value="SEI52039.1"/>
    <property type="molecule type" value="Genomic_DNA"/>
</dbReference>
<dbReference type="Proteomes" id="UP000183028">
    <property type="component" value="Unassembled WGS sequence"/>
</dbReference>
<dbReference type="eggNOG" id="COG1876">
    <property type="taxonomic scope" value="Bacteria"/>
</dbReference>
<keyword evidence="2" id="KW-0812">Transmembrane</keyword>
<keyword evidence="4" id="KW-0645">Protease</keyword>
<keyword evidence="4" id="KW-0121">Carboxypeptidase</keyword>
<accession>A0A1H6R883</accession>
<protein>
    <submittedName>
        <fullName evidence="4">D-alanyl-D-alanine carboxypeptidase</fullName>
    </submittedName>
</protein>
<sequence>MLGKNKHSYSYSSYGGGKSRSRTGVRWDRILPIGAIVIVVIAILIAFNFNRIKLATKGYSFSEQSEVLKLTSDKIKIITSEDKIEHISDWMALSKNVKYYKDFETYYNLHKSMKKKDIVKTVTDIFDHYVPDLKKLNYTDKEIWTILKSASTDDLQYLVDHQFSYKTIKPYMEVTGFKFADMDKYVTAYGQYHSYNYAVLYTSYPFIISTNPVTKRYTLKDPSSLTALVKPGFELPSNYAPKDLVTSADEYAANEKKGNETDLSYYKVRKPAYNAFVEMAKAAKKENYVLLINSAYRSYDRQKQIYQEYENKWGGKYAADHVAKPGTSEHQTGLGLDVTSQSVVDGKRLVFGDTDEYKWAVKNCYKYGFILRFADGTSNITGITQEPWHFRYVGKKAAKQMHDNNWTLEEYVLHTGDLPKI</sequence>
<dbReference type="RefSeq" id="WP_074731358.1">
    <property type="nucleotide sequence ID" value="NZ_FNYK01000007.1"/>
</dbReference>
<keyword evidence="5" id="KW-1185">Reference proteome</keyword>
<evidence type="ECO:0000313" key="4">
    <source>
        <dbReference type="EMBL" id="SEI52039.1"/>
    </source>
</evidence>
<dbReference type="OrthoDB" id="9792074at2"/>
<keyword evidence="2" id="KW-0472">Membrane</keyword>
<dbReference type="GO" id="GO:0006508">
    <property type="term" value="P:proteolysis"/>
    <property type="evidence" value="ECO:0007669"/>
    <property type="project" value="InterPro"/>
</dbReference>
<feature type="region of interest" description="Disordered" evidence="1">
    <location>
        <begin position="1"/>
        <end position="22"/>
    </location>
</feature>
<feature type="domain" description="D-alanyl-D-alanine carboxypeptidase-like core" evidence="3">
    <location>
        <begin position="267"/>
        <end position="395"/>
    </location>
</feature>
<proteinExistence type="predicted"/>
<dbReference type="InterPro" id="IPR003709">
    <property type="entry name" value="VanY-like_core_dom"/>
</dbReference>
<dbReference type="STRING" id="322505.SAMN04487836_102139"/>
<dbReference type="PANTHER" id="PTHR34385:SF1">
    <property type="entry name" value="PEPTIDOGLYCAN L-ALANYL-D-GLUTAMATE ENDOPEPTIDASE CWLK"/>
    <property type="match status" value="1"/>
</dbReference>
<dbReference type="CDD" id="cd14852">
    <property type="entry name" value="LD-carboxypeptidase"/>
    <property type="match status" value="1"/>
</dbReference>
<evidence type="ECO:0000256" key="2">
    <source>
        <dbReference type="SAM" id="Phobius"/>
    </source>
</evidence>
<dbReference type="PANTHER" id="PTHR34385">
    <property type="entry name" value="D-ALANYL-D-ALANINE CARBOXYPEPTIDASE"/>
    <property type="match status" value="1"/>
</dbReference>
<gene>
    <name evidence="4" type="ORF">SAMN04487834_100768</name>
</gene>
<evidence type="ECO:0000313" key="5">
    <source>
        <dbReference type="Proteomes" id="UP000183028"/>
    </source>
</evidence>